<accession>A0ABQ1J8G1</accession>
<evidence type="ECO:0000259" key="8">
    <source>
        <dbReference type="Pfam" id="PF06808"/>
    </source>
</evidence>
<feature type="transmembrane region" description="Helical" evidence="7">
    <location>
        <begin position="374"/>
        <end position="396"/>
    </location>
</feature>
<keyword evidence="4 7" id="KW-0812">Transmembrane</keyword>
<protein>
    <recommendedName>
        <fullName evidence="7">TRAP transporter large permease protein</fullName>
    </recommendedName>
</protein>
<dbReference type="InterPro" id="IPR004681">
    <property type="entry name" value="TRAP_DctM"/>
</dbReference>
<dbReference type="InterPro" id="IPR010656">
    <property type="entry name" value="DctM"/>
</dbReference>
<comment type="similarity">
    <text evidence="7">Belongs to the TRAP transporter large permease family.</text>
</comment>
<feature type="transmembrane region" description="Helical" evidence="7">
    <location>
        <begin position="12"/>
        <end position="40"/>
    </location>
</feature>
<reference evidence="10" key="1">
    <citation type="journal article" date="2019" name="Int. J. Syst. Evol. Microbiol.">
        <title>The Global Catalogue of Microorganisms (GCM) 10K type strain sequencing project: providing services to taxonomists for standard genome sequencing and annotation.</title>
        <authorList>
            <consortium name="The Broad Institute Genomics Platform"/>
            <consortium name="The Broad Institute Genome Sequencing Center for Infectious Disease"/>
            <person name="Wu L."/>
            <person name="Ma J."/>
        </authorList>
    </citation>
    <scope>NUCLEOTIDE SEQUENCE [LARGE SCALE GENOMIC DNA]</scope>
    <source>
        <strain evidence="10">CGMCC 1.10188</strain>
    </source>
</reference>
<comment type="subcellular location">
    <subcellularLocation>
        <location evidence="1 7">Cell inner membrane</location>
        <topology evidence="1 7">Multi-pass membrane protein</topology>
    </subcellularLocation>
</comment>
<evidence type="ECO:0000256" key="3">
    <source>
        <dbReference type="ARBA" id="ARBA00022519"/>
    </source>
</evidence>
<dbReference type="PANTHER" id="PTHR33362">
    <property type="entry name" value="SIALIC ACID TRAP TRANSPORTER PERMEASE PROTEIN SIAT-RELATED"/>
    <property type="match status" value="1"/>
</dbReference>
<feature type="transmembrane region" description="Helical" evidence="7">
    <location>
        <begin position="109"/>
        <end position="136"/>
    </location>
</feature>
<organism evidence="9 10">
    <name type="scientific">Tistrella bauzanensis</name>
    <dbReference type="NCBI Taxonomy" id="657419"/>
    <lineage>
        <taxon>Bacteria</taxon>
        <taxon>Pseudomonadati</taxon>
        <taxon>Pseudomonadota</taxon>
        <taxon>Alphaproteobacteria</taxon>
        <taxon>Geminicoccales</taxon>
        <taxon>Geminicoccaceae</taxon>
        <taxon>Tistrella</taxon>
    </lineage>
</organism>
<evidence type="ECO:0000313" key="9">
    <source>
        <dbReference type="EMBL" id="GGB62621.1"/>
    </source>
</evidence>
<dbReference type="EMBL" id="BMDZ01000119">
    <property type="protein sequence ID" value="GGB62621.1"/>
    <property type="molecule type" value="Genomic_DNA"/>
</dbReference>
<feature type="transmembrane region" description="Helical" evidence="7">
    <location>
        <begin position="188"/>
        <end position="211"/>
    </location>
</feature>
<feature type="transmembrane region" description="Helical" evidence="7">
    <location>
        <begin position="337"/>
        <end position="362"/>
    </location>
</feature>
<evidence type="ECO:0000256" key="7">
    <source>
        <dbReference type="RuleBase" id="RU369079"/>
    </source>
</evidence>
<keyword evidence="6 7" id="KW-0472">Membrane</keyword>
<comment type="caution">
    <text evidence="9">The sequence shown here is derived from an EMBL/GenBank/DDBJ whole genome shotgun (WGS) entry which is preliminary data.</text>
</comment>
<comment type="caution">
    <text evidence="7">Lacks conserved residue(s) required for the propagation of feature annotation.</text>
</comment>
<dbReference type="RefSeq" id="WP_229708742.1">
    <property type="nucleotide sequence ID" value="NZ_BMDZ01000119.1"/>
</dbReference>
<gene>
    <name evidence="9" type="ORF">GCM10011505_49030</name>
</gene>
<keyword evidence="5 7" id="KW-1133">Transmembrane helix</keyword>
<dbReference type="Pfam" id="PF06808">
    <property type="entry name" value="DctM"/>
    <property type="match status" value="1"/>
</dbReference>
<feature type="transmembrane region" description="Helical" evidence="7">
    <location>
        <begin position="77"/>
        <end position="97"/>
    </location>
</feature>
<evidence type="ECO:0000256" key="5">
    <source>
        <dbReference type="ARBA" id="ARBA00022989"/>
    </source>
</evidence>
<comment type="function">
    <text evidence="7">Part of the tripartite ATP-independent periplasmic (TRAP) transport system.</text>
</comment>
<dbReference type="PIRSF" id="PIRSF006066">
    <property type="entry name" value="HI0050"/>
    <property type="match status" value="1"/>
</dbReference>
<feature type="transmembrane region" description="Helical" evidence="7">
    <location>
        <begin position="296"/>
        <end position="317"/>
    </location>
</feature>
<evidence type="ECO:0000256" key="4">
    <source>
        <dbReference type="ARBA" id="ARBA00022692"/>
    </source>
</evidence>
<sequence>MTPSLLTGAAFGLSMLLVAIRVPIAYALLIGAIAGLIGIYGYDPGIGLDLAAAIRPVTSILADVPFRFVHSYELSTIPLYILLGVVAHQAGITTDVFRSMRTLVGRMPGGLAMACICGCGGFSALSGSSLACAAAMGRISVPEMMAHGYDRRLATGTVAVGGTVGSMIPPSIPFLLFAILAEVSVSKLLLAGILPGLLTLLGYFITVQIWVRLRPEAAPRRAERVTAAEKLRAVIGLWPATLLFAIIAVGVFTGLFSTIQAAAVSVLVATLIGVARRRINLASLAGAVREAALQSALLFVMAFGAKVMISLVASSNLTADLLSLTAAADLGRWETMLAIVALLTVMGMFLDPTGILLLLVPVTLPIVEELGFDIIWYAVIFVKMLEIGLVTPPLGLNAFMVKAAIPREYDVPLRDVFAGIAPFLVLEVVVVALLMAFPIISLLIPSLM</sequence>
<feature type="transmembrane region" description="Helical" evidence="7">
    <location>
        <begin position="416"/>
        <end position="444"/>
    </location>
</feature>
<evidence type="ECO:0000256" key="1">
    <source>
        <dbReference type="ARBA" id="ARBA00004429"/>
    </source>
</evidence>
<dbReference type="Proteomes" id="UP000603352">
    <property type="component" value="Unassembled WGS sequence"/>
</dbReference>
<proteinExistence type="inferred from homology"/>
<dbReference type="PANTHER" id="PTHR33362:SF5">
    <property type="entry name" value="C4-DICARBOXYLATE TRAP TRANSPORTER LARGE PERMEASE PROTEIN DCTM"/>
    <property type="match status" value="1"/>
</dbReference>
<name>A0ABQ1J8G1_9PROT</name>
<feature type="domain" description="TRAP C4-dicarboxylate transport system permease DctM subunit" evidence="8">
    <location>
        <begin position="12"/>
        <end position="438"/>
    </location>
</feature>
<comment type="subunit">
    <text evidence="7">The complex comprises the extracytoplasmic solute receptor protein and the two transmembrane proteins.</text>
</comment>
<keyword evidence="3 7" id="KW-0997">Cell inner membrane</keyword>
<keyword evidence="2" id="KW-1003">Cell membrane</keyword>
<keyword evidence="10" id="KW-1185">Reference proteome</keyword>
<evidence type="ECO:0000313" key="10">
    <source>
        <dbReference type="Proteomes" id="UP000603352"/>
    </source>
</evidence>
<keyword evidence="7" id="KW-0813">Transport</keyword>
<feature type="transmembrane region" description="Helical" evidence="7">
    <location>
        <begin position="156"/>
        <end position="181"/>
    </location>
</feature>
<feature type="transmembrane region" description="Helical" evidence="7">
    <location>
        <begin position="242"/>
        <end position="275"/>
    </location>
</feature>
<evidence type="ECO:0000256" key="2">
    <source>
        <dbReference type="ARBA" id="ARBA00022475"/>
    </source>
</evidence>
<dbReference type="NCBIfam" id="TIGR00786">
    <property type="entry name" value="dctM"/>
    <property type="match status" value="1"/>
</dbReference>
<evidence type="ECO:0000256" key="6">
    <source>
        <dbReference type="ARBA" id="ARBA00023136"/>
    </source>
</evidence>